<feature type="non-terminal residue" evidence="1">
    <location>
        <position position="68"/>
    </location>
</feature>
<dbReference type="AlphaFoldDB" id="A0A232EH56"/>
<keyword evidence="2" id="KW-1185">Reference proteome</keyword>
<evidence type="ECO:0000313" key="1">
    <source>
        <dbReference type="EMBL" id="OXU17696.1"/>
    </source>
</evidence>
<protein>
    <submittedName>
        <fullName evidence="1">Uncharacterized protein</fullName>
    </submittedName>
</protein>
<name>A0A232EH56_9HYME</name>
<sequence>MLSNEQHIQKEDKASQTIEALNEKTTRTLNKRKAMLPNQVEERQENYAKTTLKMKRFAFHIRQSPIFK</sequence>
<proteinExistence type="predicted"/>
<evidence type="ECO:0000313" key="2">
    <source>
        <dbReference type="Proteomes" id="UP000215335"/>
    </source>
</evidence>
<comment type="caution">
    <text evidence="1">The sequence shown here is derived from an EMBL/GenBank/DDBJ whole genome shotgun (WGS) entry which is preliminary data.</text>
</comment>
<dbReference type="Proteomes" id="UP000215335">
    <property type="component" value="Unassembled WGS sequence"/>
</dbReference>
<dbReference type="EMBL" id="NNAY01004583">
    <property type="protein sequence ID" value="OXU17696.1"/>
    <property type="molecule type" value="Genomic_DNA"/>
</dbReference>
<organism evidence="1 2">
    <name type="scientific">Trichomalopsis sarcophagae</name>
    <dbReference type="NCBI Taxonomy" id="543379"/>
    <lineage>
        <taxon>Eukaryota</taxon>
        <taxon>Metazoa</taxon>
        <taxon>Ecdysozoa</taxon>
        <taxon>Arthropoda</taxon>
        <taxon>Hexapoda</taxon>
        <taxon>Insecta</taxon>
        <taxon>Pterygota</taxon>
        <taxon>Neoptera</taxon>
        <taxon>Endopterygota</taxon>
        <taxon>Hymenoptera</taxon>
        <taxon>Apocrita</taxon>
        <taxon>Proctotrupomorpha</taxon>
        <taxon>Chalcidoidea</taxon>
        <taxon>Pteromalidae</taxon>
        <taxon>Pteromalinae</taxon>
        <taxon>Trichomalopsis</taxon>
    </lineage>
</organism>
<accession>A0A232EH56</accession>
<gene>
    <name evidence="1" type="ORF">TSAR_007606</name>
</gene>
<reference evidence="1 2" key="1">
    <citation type="journal article" date="2017" name="Curr. Biol.">
        <title>The Evolution of Venom by Co-option of Single-Copy Genes.</title>
        <authorList>
            <person name="Martinson E.O."/>
            <person name="Mrinalini"/>
            <person name="Kelkar Y.D."/>
            <person name="Chang C.H."/>
            <person name="Werren J.H."/>
        </authorList>
    </citation>
    <scope>NUCLEOTIDE SEQUENCE [LARGE SCALE GENOMIC DNA]</scope>
    <source>
        <strain evidence="1 2">Alberta</strain>
        <tissue evidence="1">Whole body</tissue>
    </source>
</reference>